<feature type="binding site" evidence="7">
    <location>
        <position position="144"/>
    </location>
    <ligand>
        <name>S-adenosyl-L-methionine</name>
        <dbReference type="ChEBI" id="CHEBI:59789"/>
    </ligand>
</feature>
<feature type="active site" description="Proton acceptor" evidence="7">
    <location>
        <position position="249"/>
    </location>
</feature>
<dbReference type="PANTHER" id="PTHR16121">
    <property type="entry name" value="CAP-SPECIFIC MRNA (NUCLEOSIDE-2'-O-)-METHYLTRANSFERASE 1-RELATED"/>
    <property type="match status" value="1"/>
</dbReference>
<evidence type="ECO:0000256" key="2">
    <source>
        <dbReference type="ARBA" id="ARBA00021134"/>
    </source>
</evidence>
<evidence type="ECO:0000256" key="5">
    <source>
        <dbReference type="ARBA" id="ARBA00022691"/>
    </source>
</evidence>
<evidence type="ECO:0000313" key="9">
    <source>
        <dbReference type="EMBL" id="KAB0791476.1"/>
    </source>
</evidence>
<dbReference type="AlphaFoldDB" id="A0A5N4A2E7"/>
<keyword evidence="3 7" id="KW-0489">Methyltransferase</keyword>
<dbReference type="FunCoup" id="A0A5N4A2E7">
    <property type="interactions" value="2221"/>
</dbReference>
<dbReference type="InterPro" id="IPR029063">
    <property type="entry name" value="SAM-dependent_MTases_sf"/>
</dbReference>
<proteinExistence type="predicted"/>
<dbReference type="Proteomes" id="UP000327044">
    <property type="component" value="Unassembled WGS sequence"/>
</dbReference>
<evidence type="ECO:0000256" key="1">
    <source>
        <dbReference type="ARBA" id="ARBA00012770"/>
    </source>
</evidence>
<feature type="binding site" evidence="7">
    <location>
        <position position="125"/>
    </location>
    <ligand>
        <name>S-adenosyl-L-methionine</name>
        <dbReference type="ChEBI" id="CHEBI:59789"/>
    </ligand>
</feature>
<sequence>MLQVENVDHYFNKKFSFRPNSKWSLPREAYKHPPEPIESLRDMKVSLNACKGQLNRFALTEWSNHTKFTDPSSSIIETISSTCKVELLTQAWCKFYECLYNYPIVSRTSIETRTLNSLHLCEAPGAFISALNYFLYAKHPWIKWRWRASTLNPYYEGNSLDEMIYDDRLIRRTLPNWEFGPDLTGDLRTLHNHESVVASCEGIMLVTADGSTDCSGDPGEQERHVHFLHYCEVMTALKVLGVHGNFVLKLFTMFEHETVSLMFLLNCLFLGVHVFKPCASKSGNSEVYVVCLDYRGYDTVPEVLRKTLMLPYGDGHGESVMFPLDAVSCDFVRQVEDCARLFMNWQRDHINSNVEMFRTEDEDVLCQIRNRKESVAGGYVRKFRIPKGINKRRRLMRSGASRFVHEEEPCSVALPELTIKTGRAVSVVYKSEFGHVTPKIGGDDLIFAAIKSNLPDTYASITGACFSPDDPQHVMQREFLSLVRKCLDCSCDIVIYGVALLTRFLVGVVYILASGFESFVTYESGAILFSKRRDSIDRIKGCFDEISQVYASLKGDKFPVDILEVVDKGILKRGHFYKAISEYNKGLCR</sequence>
<comment type="catalytic activity">
    <reaction evidence="6">
        <text>a 5'-end (N(7)-methyl 5'-triphosphoguanosine)-(2'-O-methyl-ribonucleoside)-(ribonucleotide) in mRNA + S-adenosyl-L-methionine = a 5'-end (N(7)-methyl 5'-triphosphoguanosine)-(2'-O-methyl-ribonucleoside)-(2'-O-methyl-ribonucleotide) in mRNA + S-adenosyl-L-homocysteine + H(+)</text>
        <dbReference type="Rhea" id="RHEA:67024"/>
        <dbReference type="Rhea" id="RHEA-COMP:17169"/>
        <dbReference type="Rhea" id="RHEA-COMP:17170"/>
        <dbReference type="ChEBI" id="CHEBI:15378"/>
        <dbReference type="ChEBI" id="CHEBI:57856"/>
        <dbReference type="ChEBI" id="CHEBI:59789"/>
        <dbReference type="ChEBI" id="CHEBI:167612"/>
        <dbReference type="ChEBI" id="CHEBI:167614"/>
        <dbReference type="EC" id="2.1.1.296"/>
    </reaction>
</comment>
<dbReference type="GO" id="GO:0032259">
    <property type="term" value="P:methylation"/>
    <property type="evidence" value="ECO:0007669"/>
    <property type="project" value="UniProtKB-KW"/>
</dbReference>
<name>A0A5N4A2E7_PHOPY</name>
<dbReference type="EMBL" id="VVIM01000011">
    <property type="protein sequence ID" value="KAB0791476.1"/>
    <property type="molecule type" value="Genomic_DNA"/>
</dbReference>
<evidence type="ECO:0000313" key="10">
    <source>
        <dbReference type="Proteomes" id="UP000327044"/>
    </source>
</evidence>
<keyword evidence="4 7" id="KW-0808">Transferase</keyword>
<dbReference type="SUPFAM" id="SSF53335">
    <property type="entry name" value="S-adenosyl-L-methionine-dependent methyltransferases"/>
    <property type="match status" value="1"/>
</dbReference>
<evidence type="ECO:0000259" key="8">
    <source>
        <dbReference type="PROSITE" id="PS51614"/>
    </source>
</evidence>
<dbReference type="InterPro" id="IPR002877">
    <property type="entry name" value="RNA_MeTrfase_FtsJ_dom"/>
</dbReference>
<dbReference type="EC" id="2.1.1.296" evidence="1"/>
<evidence type="ECO:0000256" key="4">
    <source>
        <dbReference type="ARBA" id="ARBA00022679"/>
    </source>
</evidence>
<organism evidence="9 10">
    <name type="scientific">Photinus pyralis</name>
    <name type="common">Common eastern firefly</name>
    <name type="synonym">Lampyris pyralis</name>
    <dbReference type="NCBI Taxonomy" id="7054"/>
    <lineage>
        <taxon>Eukaryota</taxon>
        <taxon>Metazoa</taxon>
        <taxon>Ecdysozoa</taxon>
        <taxon>Arthropoda</taxon>
        <taxon>Hexapoda</taxon>
        <taxon>Insecta</taxon>
        <taxon>Pterygota</taxon>
        <taxon>Neoptera</taxon>
        <taxon>Endopterygota</taxon>
        <taxon>Coleoptera</taxon>
        <taxon>Polyphaga</taxon>
        <taxon>Elateriformia</taxon>
        <taxon>Elateroidea</taxon>
        <taxon>Lampyridae</taxon>
        <taxon>Lampyrinae</taxon>
        <taxon>Photinus</taxon>
    </lineage>
</organism>
<dbReference type="GO" id="GO:0005737">
    <property type="term" value="C:cytoplasm"/>
    <property type="evidence" value="ECO:0007669"/>
    <property type="project" value="TreeGrafter"/>
</dbReference>
<dbReference type="Gene3D" id="3.40.50.12760">
    <property type="match status" value="1"/>
</dbReference>
<evidence type="ECO:0000256" key="3">
    <source>
        <dbReference type="ARBA" id="ARBA00022603"/>
    </source>
</evidence>
<dbReference type="PROSITE" id="PS51614">
    <property type="entry name" value="SAM_MT_ADRIFT"/>
    <property type="match status" value="1"/>
</dbReference>
<dbReference type="PANTHER" id="PTHR16121:SF2">
    <property type="entry name" value="CAP-SPECIFIC MRNA (NUCLEOSIDE-2'-O-)-METHYLTRANSFERASE 2"/>
    <property type="match status" value="1"/>
</dbReference>
<keyword evidence="10" id="KW-1185">Reference proteome</keyword>
<dbReference type="GO" id="GO:0006370">
    <property type="term" value="P:7-methylguanosine mRNA capping"/>
    <property type="evidence" value="ECO:0007669"/>
    <property type="project" value="TreeGrafter"/>
</dbReference>
<dbReference type="GO" id="GO:0004483">
    <property type="term" value="F:methyltransferase cap1 activity"/>
    <property type="evidence" value="ECO:0007669"/>
    <property type="project" value="TreeGrafter"/>
</dbReference>
<feature type="binding site" evidence="7">
    <location>
        <position position="209"/>
    </location>
    <ligand>
        <name>S-adenosyl-L-methionine</name>
        <dbReference type="ChEBI" id="CHEBI:59789"/>
    </ligand>
</feature>
<dbReference type="GO" id="GO:0120550">
    <property type="term" value="F:methyltransferase cap2 activity"/>
    <property type="evidence" value="ECO:0007669"/>
    <property type="project" value="UniProtKB-EC"/>
</dbReference>
<dbReference type="InParanoid" id="A0A5N4A2E7"/>
<dbReference type="GO" id="GO:0005634">
    <property type="term" value="C:nucleus"/>
    <property type="evidence" value="ECO:0007669"/>
    <property type="project" value="UniProtKB-ARBA"/>
</dbReference>
<comment type="caution">
    <text evidence="9">The sequence shown here is derived from an EMBL/GenBank/DDBJ whole genome shotgun (WGS) entry which is preliminary data.</text>
</comment>
<dbReference type="InterPro" id="IPR025807">
    <property type="entry name" value="Adrift-typ_MeTrfase"/>
</dbReference>
<evidence type="ECO:0000256" key="7">
    <source>
        <dbReference type="PROSITE-ProRule" id="PRU00946"/>
    </source>
</evidence>
<protein>
    <recommendedName>
        <fullName evidence="2">Cap-specific mRNA (nucleoside-2'-O-)-methyltransferase 2</fullName>
        <ecNumber evidence="1">2.1.1.296</ecNumber>
    </recommendedName>
</protein>
<gene>
    <name evidence="9" type="ORF">PPYR_03276</name>
</gene>
<accession>A0A5N4A2E7</accession>
<evidence type="ECO:0000256" key="6">
    <source>
        <dbReference type="ARBA" id="ARBA00049477"/>
    </source>
</evidence>
<dbReference type="Pfam" id="PF01728">
    <property type="entry name" value="FtsJ"/>
    <property type="match status" value="1"/>
</dbReference>
<feature type="domain" description="Adrift-type SAM-dependent 2'-O-MTase" evidence="8">
    <location>
        <begin position="86"/>
        <end position="296"/>
    </location>
</feature>
<reference evidence="9 10" key="1">
    <citation type="journal article" date="2018" name="Elife">
        <title>Firefly genomes illuminate parallel origins of bioluminescence in beetles.</title>
        <authorList>
            <person name="Fallon T.R."/>
            <person name="Lower S.E."/>
            <person name="Chang C.H."/>
            <person name="Bessho-Uehara M."/>
            <person name="Martin G.J."/>
            <person name="Bewick A.J."/>
            <person name="Behringer M."/>
            <person name="Debat H.J."/>
            <person name="Wong I."/>
            <person name="Day J.C."/>
            <person name="Suvorov A."/>
            <person name="Silva C.J."/>
            <person name="Stanger-Hall K.F."/>
            <person name="Hall D.W."/>
            <person name="Schmitz R.J."/>
            <person name="Nelson D.R."/>
            <person name="Lewis S.M."/>
            <person name="Shigenobu S."/>
            <person name="Bybee S.M."/>
            <person name="Larracuente A.M."/>
            <person name="Oba Y."/>
            <person name="Weng J.K."/>
        </authorList>
    </citation>
    <scope>NUCLEOTIDE SEQUENCE [LARGE SCALE GENOMIC DNA]</scope>
    <source>
        <strain evidence="9">1611_PpyrPB1</strain>
        <tissue evidence="9">Whole body</tissue>
    </source>
</reference>
<keyword evidence="5 7" id="KW-0949">S-adenosyl-L-methionine</keyword>
<dbReference type="InterPro" id="IPR050851">
    <property type="entry name" value="mRNA_Cap_2O-Ribose_MeTrfase"/>
</dbReference>